<accession>A0A8S9TS60</accession>
<organism evidence="2 3">
    <name type="scientific">Phytophthora infestans</name>
    <name type="common">Potato late blight agent</name>
    <name type="synonym">Botrytis infestans</name>
    <dbReference type="NCBI Taxonomy" id="4787"/>
    <lineage>
        <taxon>Eukaryota</taxon>
        <taxon>Sar</taxon>
        <taxon>Stramenopiles</taxon>
        <taxon>Oomycota</taxon>
        <taxon>Peronosporomycetes</taxon>
        <taxon>Peronosporales</taxon>
        <taxon>Peronosporaceae</taxon>
        <taxon>Phytophthora</taxon>
    </lineage>
</organism>
<gene>
    <name evidence="2" type="ORF">GN958_ATG19108</name>
</gene>
<feature type="region of interest" description="Disordered" evidence="1">
    <location>
        <begin position="1"/>
        <end position="22"/>
    </location>
</feature>
<protein>
    <submittedName>
        <fullName evidence="2">Uncharacterized protein</fullName>
    </submittedName>
</protein>
<dbReference type="AlphaFoldDB" id="A0A8S9TS60"/>
<sequence length="153" mass="17114">MASPPSARTTRGRGRPQNQDVDSVAASWNDEDVGVLFELRYLTMAARFEGAKTSKQVNEDWSLVASQLWVNIVKVFTTTTQRAGRRLAELQQILEIAPREPKHMDLAWEACLCSARMSLTPLPTSPTSMHISNTRKRSFATPKARSATIRVLE</sequence>
<dbReference type="Proteomes" id="UP000704712">
    <property type="component" value="Unassembled WGS sequence"/>
</dbReference>
<reference evidence="2" key="1">
    <citation type="submission" date="2020-03" db="EMBL/GenBank/DDBJ databases">
        <title>Hybrid Assembly of Korean Phytophthora infestans isolates.</title>
        <authorList>
            <person name="Prokchorchik M."/>
            <person name="Lee Y."/>
            <person name="Seo J."/>
            <person name="Cho J.-H."/>
            <person name="Park Y.-E."/>
            <person name="Jang D.-C."/>
            <person name="Im J.-S."/>
            <person name="Choi J.-G."/>
            <person name="Park H.-J."/>
            <person name="Lee G.-B."/>
            <person name="Lee Y.-G."/>
            <person name="Hong S.-Y."/>
            <person name="Cho K."/>
            <person name="Sohn K.H."/>
        </authorList>
    </citation>
    <scope>NUCLEOTIDE SEQUENCE</scope>
    <source>
        <strain evidence="2">KR_2_A2</strain>
    </source>
</reference>
<evidence type="ECO:0000256" key="1">
    <source>
        <dbReference type="SAM" id="MobiDB-lite"/>
    </source>
</evidence>
<dbReference type="EMBL" id="JAACNO010002698">
    <property type="protein sequence ID" value="KAF4131705.1"/>
    <property type="molecule type" value="Genomic_DNA"/>
</dbReference>
<comment type="caution">
    <text evidence="2">The sequence shown here is derived from an EMBL/GenBank/DDBJ whole genome shotgun (WGS) entry which is preliminary data.</text>
</comment>
<name>A0A8S9TS60_PHYIN</name>
<proteinExistence type="predicted"/>
<evidence type="ECO:0000313" key="2">
    <source>
        <dbReference type="EMBL" id="KAF4131705.1"/>
    </source>
</evidence>
<evidence type="ECO:0000313" key="3">
    <source>
        <dbReference type="Proteomes" id="UP000704712"/>
    </source>
</evidence>